<feature type="region of interest" description="Disordered" evidence="1">
    <location>
        <begin position="48"/>
        <end position="81"/>
    </location>
</feature>
<gene>
    <name evidence="3" type="ordered locus">Bathy14g00300</name>
</gene>
<feature type="compositionally biased region" description="Basic and acidic residues" evidence="1">
    <location>
        <begin position="410"/>
        <end position="419"/>
    </location>
</feature>
<dbReference type="AlphaFoldDB" id="K8F498"/>
<name>K8F498_9CHLO</name>
<evidence type="ECO:0000259" key="2">
    <source>
        <dbReference type="PROSITE" id="PS50191"/>
    </source>
</evidence>
<dbReference type="RefSeq" id="XP_007509193.1">
    <property type="nucleotide sequence ID" value="XM_007509131.1"/>
</dbReference>
<dbReference type="PROSITE" id="PS50191">
    <property type="entry name" value="CRAL_TRIO"/>
    <property type="match status" value="1"/>
</dbReference>
<dbReference type="SUPFAM" id="SSF52087">
    <property type="entry name" value="CRAL/TRIO domain"/>
    <property type="match status" value="1"/>
</dbReference>
<evidence type="ECO:0000256" key="1">
    <source>
        <dbReference type="SAM" id="MobiDB-lite"/>
    </source>
</evidence>
<dbReference type="EMBL" id="FO082265">
    <property type="protein sequence ID" value="CCO19650.1"/>
    <property type="molecule type" value="Genomic_DNA"/>
</dbReference>
<evidence type="ECO:0000313" key="4">
    <source>
        <dbReference type="Proteomes" id="UP000198341"/>
    </source>
</evidence>
<dbReference type="GO" id="GO:1902936">
    <property type="term" value="F:phosphatidylinositol bisphosphate binding"/>
    <property type="evidence" value="ECO:0007669"/>
    <property type="project" value="TreeGrafter"/>
</dbReference>
<dbReference type="InterPro" id="IPR036865">
    <property type="entry name" value="CRAL-TRIO_dom_sf"/>
</dbReference>
<dbReference type="Proteomes" id="UP000198341">
    <property type="component" value="Chromosome 14"/>
</dbReference>
<protein>
    <submittedName>
        <fullName evidence="3">PREDICTED: similar to Protein tyrosine phosphatase, non-receptor type 9</fullName>
    </submittedName>
</protein>
<proteinExistence type="predicted"/>
<keyword evidence="4" id="KW-1185">Reference proteome</keyword>
<dbReference type="GeneID" id="19011731"/>
<organism evidence="3 4">
    <name type="scientific">Bathycoccus prasinos</name>
    <dbReference type="NCBI Taxonomy" id="41875"/>
    <lineage>
        <taxon>Eukaryota</taxon>
        <taxon>Viridiplantae</taxon>
        <taxon>Chlorophyta</taxon>
        <taxon>Mamiellophyceae</taxon>
        <taxon>Mamiellales</taxon>
        <taxon>Bathycoccaceae</taxon>
        <taxon>Bathycoccus</taxon>
    </lineage>
</organism>
<feature type="region of interest" description="Disordered" evidence="1">
    <location>
        <begin position="340"/>
        <end position="369"/>
    </location>
</feature>
<accession>K8F498</accession>
<dbReference type="Pfam" id="PF00650">
    <property type="entry name" value="CRAL_TRIO"/>
    <property type="match status" value="1"/>
</dbReference>
<dbReference type="PANTHER" id="PTHR10174:SF208">
    <property type="entry name" value="CRAL-TRIO DOMAIN-CONTAINING PROTEIN DDB_G0278031"/>
    <property type="match status" value="1"/>
</dbReference>
<evidence type="ECO:0000313" key="3">
    <source>
        <dbReference type="EMBL" id="CCO19650.1"/>
    </source>
</evidence>
<dbReference type="OrthoDB" id="75724at2759"/>
<dbReference type="InterPro" id="IPR001251">
    <property type="entry name" value="CRAL-TRIO_dom"/>
</dbReference>
<reference evidence="3 4" key="1">
    <citation type="submission" date="2011-10" db="EMBL/GenBank/DDBJ databases">
        <authorList>
            <person name="Genoscope - CEA"/>
        </authorList>
    </citation>
    <scope>NUCLEOTIDE SEQUENCE [LARGE SCALE GENOMIC DNA]</scope>
    <source>
        <strain evidence="3 4">RCC 1105</strain>
    </source>
</reference>
<feature type="region of interest" description="Disordered" evidence="1">
    <location>
        <begin position="396"/>
        <end position="452"/>
    </location>
</feature>
<dbReference type="KEGG" id="bpg:Bathy14g00300"/>
<sequence>MTPTTTTTDTGVRRCLSIKNRWNPSRPFYVPLLARAFRPDFSFSEQNSEDALKARRETKTKKTNFKRSADDDDDFLSSSSEGGVTFESEIGQRRYQFCLKTIGQEVRRENPELVELVVTSLLRATECDVARTLHRAQQYFDFYVDVFGKLSFKQTLKDDEQLRKSFESGVLQVLENCDDKGRSAIILLFNRMLPGQTESSGMQMIRMINYIILRTLKNYPTTQKHGIIVIPDMGGFSYENYSFSNGRTNLYVISKFLPCKIHKFCLLRPLYFVKFVLPALKSFVFPGPMSANVHILTQDPRDLLREPINLRAEILPPMYGGTNTSYDFIPRLRGWELEEEETEFSEMGSSNHHNDNNNNNMEEEIGDDKESGFARELFKRQDQFGNDIAMDCARAPSRESNDLNDDDDDFSHNNEEDKTSGGGNFLTSSFDDNNTYDSADDKSFTNKSFEVL</sequence>
<feature type="domain" description="CRAL-TRIO" evidence="2">
    <location>
        <begin position="158"/>
        <end position="327"/>
    </location>
</feature>
<dbReference type="Gene3D" id="3.40.525.10">
    <property type="entry name" value="CRAL-TRIO lipid binding domain"/>
    <property type="match status" value="1"/>
</dbReference>
<feature type="compositionally biased region" description="Polar residues" evidence="1">
    <location>
        <begin position="425"/>
        <end position="437"/>
    </location>
</feature>
<dbReference type="GO" id="GO:0016020">
    <property type="term" value="C:membrane"/>
    <property type="evidence" value="ECO:0007669"/>
    <property type="project" value="TreeGrafter"/>
</dbReference>
<dbReference type="PANTHER" id="PTHR10174">
    <property type="entry name" value="ALPHA-TOCOPHEROL TRANSFER PROTEIN-RELATED"/>
    <property type="match status" value="1"/>
</dbReference>